<accession>A0AAD6C3M3</accession>
<dbReference type="Gene3D" id="1.25.40.20">
    <property type="entry name" value="Ankyrin repeat-containing domain"/>
    <property type="match status" value="1"/>
</dbReference>
<protein>
    <recommendedName>
        <fullName evidence="7">Ankyrin repeat protein</fullName>
    </recommendedName>
</protein>
<dbReference type="GeneID" id="81601130"/>
<dbReference type="Proteomes" id="UP001213681">
    <property type="component" value="Unassembled WGS sequence"/>
</dbReference>
<keyword evidence="2 3" id="KW-0040">ANK repeat</keyword>
<dbReference type="SUPFAM" id="SSF48403">
    <property type="entry name" value="Ankyrin repeat"/>
    <property type="match status" value="1"/>
</dbReference>
<comment type="caution">
    <text evidence="5">The sequence shown here is derived from an EMBL/GenBank/DDBJ whole genome shotgun (WGS) entry which is preliminary data.</text>
</comment>
<evidence type="ECO:0000313" key="5">
    <source>
        <dbReference type="EMBL" id="KAJ5443633.1"/>
    </source>
</evidence>
<feature type="repeat" description="ANK" evidence="3">
    <location>
        <begin position="60"/>
        <end position="92"/>
    </location>
</feature>
<name>A0AAD6C3M3_9EURO</name>
<evidence type="ECO:0000313" key="6">
    <source>
        <dbReference type="Proteomes" id="UP001213681"/>
    </source>
</evidence>
<dbReference type="RefSeq" id="XP_056763713.1">
    <property type="nucleotide sequence ID" value="XM_056910887.1"/>
</dbReference>
<reference evidence="5" key="2">
    <citation type="journal article" date="2023" name="IMA Fungus">
        <title>Comparative genomic study of the Penicillium genus elucidates a diverse pangenome and 15 lateral gene transfer events.</title>
        <authorList>
            <person name="Petersen C."/>
            <person name="Sorensen T."/>
            <person name="Nielsen M.R."/>
            <person name="Sondergaard T.E."/>
            <person name="Sorensen J.L."/>
            <person name="Fitzpatrick D.A."/>
            <person name="Frisvad J.C."/>
            <person name="Nielsen K.L."/>
        </authorList>
    </citation>
    <scope>NUCLEOTIDE SEQUENCE</scope>
    <source>
        <strain evidence="5">IBT 16125</strain>
    </source>
</reference>
<dbReference type="InterPro" id="IPR002110">
    <property type="entry name" value="Ankyrin_rpt"/>
</dbReference>
<dbReference type="SMART" id="SM00248">
    <property type="entry name" value="ANK"/>
    <property type="match status" value="4"/>
</dbReference>
<sequence length="202" mass="22374">MSGTHLLYSAVSEGHDEVVESLLSKEVSDLVESFNIKPTTSQSRPDTYGPGDINRPAREDQRTPVLEAIRWNRKSIVELLVANGADLKTVAKNPFSDEMNWTDFHILATTGHNTDYSELVSFLIDEGLPLGNPSGTESSHHLPETPFLVAVQHNAFSLASTFLEYRADLSPRLLVPGCFLWNIPPQSLGISLPLRRSIRSHV</sequence>
<evidence type="ECO:0008006" key="7">
    <source>
        <dbReference type="Google" id="ProtNLM"/>
    </source>
</evidence>
<dbReference type="AlphaFoldDB" id="A0AAD6C3M3"/>
<dbReference type="PANTHER" id="PTHR24126">
    <property type="entry name" value="ANKYRIN REPEAT, PH AND SEC7 DOMAIN CONTAINING PROTEIN SECG-RELATED"/>
    <property type="match status" value="1"/>
</dbReference>
<evidence type="ECO:0000256" key="1">
    <source>
        <dbReference type="ARBA" id="ARBA00022737"/>
    </source>
</evidence>
<evidence type="ECO:0000256" key="4">
    <source>
        <dbReference type="SAM" id="MobiDB-lite"/>
    </source>
</evidence>
<gene>
    <name evidence="5" type="ORF">N7458_007505</name>
</gene>
<evidence type="ECO:0000256" key="3">
    <source>
        <dbReference type="PROSITE-ProRule" id="PRU00023"/>
    </source>
</evidence>
<organism evidence="5 6">
    <name type="scientific">Penicillium daleae</name>
    <dbReference type="NCBI Taxonomy" id="63821"/>
    <lineage>
        <taxon>Eukaryota</taxon>
        <taxon>Fungi</taxon>
        <taxon>Dikarya</taxon>
        <taxon>Ascomycota</taxon>
        <taxon>Pezizomycotina</taxon>
        <taxon>Eurotiomycetes</taxon>
        <taxon>Eurotiomycetidae</taxon>
        <taxon>Eurotiales</taxon>
        <taxon>Aspergillaceae</taxon>
        <taxon>Penicillium</taxon>
    </lineage>
</organism>
<reference evidence="5" key="1">
    <citation type="submission" date="2022-12" db="EMBL/GenBank/DDBJ databases">
        <authorList>
            <person name="Petersen C."/>
        </authorList>
    </citation>
    <scope>NUCLEOTIDE SEQUENCE</scope>
    <source>
        <strain evidence="5">IBT 16125</strain>
    </source>
</reference>
<proteinExistence type="predicted"/>
<dbReference type="EMBL" id="JAPVEA010000007">
    <property type="protein sequence ID" value="KAJ5443633.1"/>
    <property type="molecule type" value="Genomic_DNA"/>
</dbReference>
<dbReference type="Pfam" id="PF00023">
    <property type="entry name" value="Ank"/>
    <property type="match status" value="1"/>
</dbReference>
<keyword evidence="1" id="KW-0677">Repeat</keyword>
<keyword evidence="6" id="KW-1185">Reference proteome</keyword>
<evidence type="ECO:0000256" key="2">
    <source>
        <dbReference type="ARBA" id="ARBA00023043"/>
    </source>
</evidence>
<feature type="compositionally biased region" description="Polar residues" evidence="4">
    <location>
        <begin position="36"/>
        <end position="45"/>
    </location>
</feature>
<dbReference type="InterPro" id="IPR036770">
    <property type="entry name" value="Ankyrin_rpt-contain_sf"/>
</dbReference>
<feature type="region of interest" description="Disordered" evidence="4">
    <location>
        <begin position="36"/>
        <end position="61"/>
    </location>
</feature>
<dbReference type="PROSITE" id="PS50088">
    <property type="entry name" value="ANK_REPEAT"/>
    <property type="match status" value="1"/>
</dbReference>